<evidence type="ECO:0000313" key="3">
    <source>
        <dbReference type="Proteomes" id="UP000219286"/>
    </source>
</evidence>
<feature type="region of interest" description="Disordered" evidence="1">
    <location>
        <begin position="121"/>
        <end position="205"/>
    </location>
</feature>
<comment type="caution">
    <text evidence="2">The sequence shown here is derived from an EMBL/GenBank/DDBJ whole genome shotgun (WGS) entry which is preliminary data.</text>
</comment>
<name>A0A2H2ZDG6_TRIPA</name>
<dbReference type="OrthoDB" id="4895488at2759"/>
<dbReference type="AlphaFoldDB" id="A0A2H2ZDG6"/>
<reference evidence="2 3" key="1">
    <citation type="journal article" date="2015" name="Genome Announc.">
        <title>Genome sequence and annotation of Trichoderma parareesei, the ancestor of the cellulase producer Trichoderma reesei.</title>
        <authorList>
            <person name="Yang D."/>
            <person name="Pomraning K."/>
            <person name="Kopchinskiy A."/>
            <person name="Karimi Aghcheh R."/>
            <person name="Atanasova L."/>
            <person name="Chenthamara K."/>
            <person name="Baker S.E."/>
            <person name="Zhang R."/>
            <person name="Shen Q."/>
            <person name="Freitag M."/>
            <person name="Kubicek C.P."/>
            <person name="Druzhinina I.S."/>
        </authorList>
    </citation>
    <scope>NUCLEOTIDE SEQUENCE [LARGE SCALE GENOMIC DNA]</scope>
    <source>
        <strain evidence="2 3">CBS 125925</strain>
    </source>
</reference>
<accession>A0A2H2ZDG6</accession>
<gene>
    <name evidence="2" type="ORF">A9Z42_0056910</name>
</gene>
<sequence length="205" mass="23305">MCKAREIHCRISNCCRPIGWYVMQPCMPFTRANLGMPLAYDGSRDLNWNTSTSDCGVPRVVSTKKSTSRSCQPCCLEALVSEFSFMQDWAYVAKSHRKWLEESPGDSLLWRRTKTRLRREYDETQFRGKKRKLMDESAALPTPPLSRESSQQETRPGPSTHPSMVGPQSCYPTPPEEFNDIECLDPSKLTIHPPTSSAASPREQD</sequence>
<keyword evidence="3" id="KW-1185">Reference proteome</keyword>
<evidence type="ECO:0000256" key="1">
    <source>
        <dbReference type="SAM" id="MobiDB-lite"/>
    </source>
</evidence>
<proteinExistence type="predicted"/>
<dbReference type="EMBL" id="LFMI01000568">
    <property type="protein sequence ID" value="OTA05069.1"/>
    <property type="molecule type" value="Genomic_DNA"/>
</dbReference>
<evidence type="ECO:0000313" key="2">
    <source>
        <dbReference type="EMBL" id="OTA05069.1"/>
    </source>
</evidence>
<dbReference type="Proteomes" id="UP000219286">
    <property type="component" value="Unassembled WGS sequence"/>
</dbReference>
<organism evidence="2 3">
    <name type="scientific">Trichoderma parareesei</name>
    <name type="common">Filamentous fungus</name>
    <dbReference type="NCBI Taxonomy" id="858221"/>
    <lineage>
        <taxon>Eukaryota</taxon>
        <taxon>Fungi</taxon>
        <taxon>Dikarya</taxon>
        <taxon>Ascomycota</taxon>
        <taxon>Pezizomycotina</taxon>
        <taxon>Sordariomycetes</taxon>
        <taxon>Hypocreomycetidae</taxon>
        <taxon>Hypocreales</taxon>
        <taxon>Hypocreaceae</taxon>
        <taxon>Trichoderma</taxon>
    </lineage>
</organism>
<protein>
    <submittedName>
        <fullName evidence="2">Uncharacterized protein</fullName>
    </submittedName>
</protein>